<dbReference type="SUPFAM" id="SSF101960">
    <property type="entry name" value="Stabilizer of iron transporter SufD"/>
    <property type="match status" value="1"/>
</dbReference>
<sequence>MGLDTRPLSTLHDKASYDAGDFEVPTGREEEWRFTPLRRLRGLHKGTAVEGGKVLLEVDAAPEVTVETVGRDDPRIGKAYVPADRVSAQAWNSFTDATVVTVPKEAVASAPTVLRRRGEDASAAAYGHTTVLVEPFAEATVVLTHRGSATYADNVEFVVGDGARLSVISLQDWADDGVHVSHQHARLGRDARFVSHNISLGGDVVRISPSVGYDAPGGDAELYGVYFVDGGQHLEHRLLVDHTVPHCRSRVDYRGALQDRDAHAVWIGDVIIRAEAEGTDTYELNRNLVLTDGTRVDSVPNLEILTGEVAGAGHASASGRLDDEHLFYLQARGITFDEARRMVVRGFLGQLVERIEVADVRDKVREAIEEELNLGATR</sequence>
<dbReference type="RefSeq" id="WP_371942226.1">
    <property type="nucleotide sequence ID" value="NZ_JAXCEH010000010.1"/>
</dbReference>
<dbReference type="NCBIfam" id="TIGR01981">
    <property type="entry name" value="sufD"/>
    <property type="match status" value="1"/>
</dbReference>
<dbReference type="InterPro" id="IPR037284">
    <property type="entry name" value="SUF_FeS_clus_asmbl_SufBD_sf"/>
</dbReference>
<evidence type="ECO:0000313" key="3">
    <source>
        <dbReference type="EMBL" id="MFA1555508.1"/>
    </source>
</evidence>
<comment type="caution">
    <text evidence="3">The sequence shown here is derived from an EMBL/GenBank/DDBJ whole genome shotgun (WGS) entry which is preliminary data.</text>
</comment>
<comment type="similarity">
    <text evidence="1">Belongs to the iron-sulfur cluster assembly SufBD family.</text>
</comment>
<proteinExistence type="inferred from homology"/>
<dbReference type="InterPro" id="IPR000825">
    <property type="entry name" value="SUF_FeS_clus_asmbl_SufBD_core"/>
</dbReference>
<keyword evidence="4" id="KW-1185">Reference proteome</keyword>
<name>A0ABV4R0N7_9ACTN</name>
<dbReference type="Proteomes" id="UP001569904">
    <property type="component" value="Unassembled WGS sequence"/>
</dbReference>
<protein>
    <submittedName>
        <fullName evidence="3">Fe-S cluster assembly protein SufD</fullName>
    </submittedName>
</protein>
<dbReference type="PANTHER" id="PTHR43575:SF1">
    <property type="entry name" value="PROTEIN ABCI7, CHLOROPLASTIC"/>
    <property type="match status" value="1"/>
</dbReference>
<evidence type="ECO:0000313" key="4">
    <source>
        <dbReference type="Proteomes" id="UP001569904"/>
    </source>
</evidence>
<evidence type="ECO:0000259" key="2">
    <source>
        <dbReference type="Pfam" id="PF01458"/>
    </source>
</evidence>
<organism evidence="3 4">
    <name type="scientific">Actinomadura chokoriensis</name>
    <dbReference type="NCBI Taxonomy" id="454156"/>
    <lineage>
        <taxon>Bacteria</taxon>
        <taxon>Bacillati</taxon>
        <taxon>Actinomycetota</taxon>
        <taxon>Actinomycetes</taxon>
        <taxon>Streptosporangiales</taxon>
        <taxon>Thermomonosporaceae</taxon>
        <taxon>Actinomadura</taxon>
    </lineage>
</organism>
<feature type="domain" description="SUF system FeS cluster assembly SufBD core" evidence="2">
    <location>
        <begin position="120"/>
        <end position="347"/>
    </location>
</feature>
<dbReference type="EMBL" id="JAXCEH010000010">
    <property type="protein sequence ID" value="MFA1555508.1"/>
    <property type="molecule type" value="Genomic_DNA"/>
</dbReference>
<accession>A0ABV4R0N7</accession>
<dbReference type="InterPro" id="IPR055346">
    <property type="entry name" value="Fe-S_cluster_assembly_SufBD"/>
</dbReference>
<reference evidence="3 4" key="1">
    <citation type="submission" date="2023-11" db="EMBL/GenBank/DDBJ databases">
        <title>Actinomadura monticuli sp. nov., isolated from volcanic ash.</title>
        <authorList>
            <person name="Lee S.D."/>
            <person name="Yang H."/>
            <person name="Kim I.S."/>
        </authorList>
    </citation>
    <scope>NUCLEOTIDE SEQUENCE [LARGE SCALE GENOMIC DNA]</scope>
    <source>
        <strain evidence="3 4">DSM 45346</strain>
    </source>
</reference>
<dbReference type="Pfam" id="PF01458">
    <property type="entry name" value="SUFBD_core"/>
    <property type="match status" value="1"/>
</dbReference>
<evidence type="ECO:0000256" key="1">
    <source>
        <dbReference type="ARBA" id="ARBA00043967"/>
    </source>
</evidence>
<dbReference type="InterPro" id="IPR011542">
    <property type="entry name" value="SUF_FeS_clus_asmbl_SufD"/>
</dbReference>
<gene>
    <name evidence="3" type="primary">sufD</name>
    <name evidence="3" type="ORF">SM436_17605</name>
</gene>
<dbReference type="PANTHER" id="PTHR43575">
    <property type="entry name" value="PROTEIN ABCI7, CHLOROPLASTIC"/>
    <property type="match status" value="1"/>
</dbReference>